<name>A0A939TNZ0_9MICO</name>
<organism evidence="2 3">
    <name type="scientific">Leucobacter tardus</name>
    <dbReference type="NCBI Taxonomy" id="501483"/>
    <lineage>
        <taxon>Bacteria</taxon>
        <taxon>Bacillati</taxon>
        <taxon>Actinomycetota</taxon>
        <taxon>Actinomycetes</taxon>
        <taxon>Micrococcales</taxon>
        <taxon>Microbacteriaceae</taxon>
        <taxon>Leucobacter</taxon>
    </lineage>
</organism>
<comment type="caution">
    <text evidence="2">The sequence shown here is derived from an EMBL/GenBank/DDBJ whole genome shotgun (WGS) entry which is preliminary data.</text>
</comment>
<evidence type="ECO:0000313" key="2">
    <source>
        <dbReference type="EMBL" id="MBO2991033.1"/>
    </source>
</evidence>
<dbReference type="PROSITE" id="PS51384">
    <property type="entry name" value="FAD_FR"/>
    <property type="match status" value="1"/>
</dbReference>
<dbReference type="InterPro" id="IPR017938">
    <property type="entry name" value="Riboflavin_synthase-like_b-brl"/>
</dbReference>
<sequence>MARGVQGAVLSLLGAKDHRAEVIETELLTSELVRVRFHAPTLLDAIDATPTAWARFWFPDADGGAQDYQRAYSILARDDAAGWCDVVFVLHGIDGPGSLWASRAAVGDALPVQVLGSSSFELDPESDGLVAIGDLSSLPAIATIVASLPDRTDVHVLLEDCAEAALRALSVAHPRLVVAHARRSGAASLAEALHASEIPLDGRQVWVAGESGSLKSLRRILRDRHGASRANTHALAYWIEGRSMGKERREVG</sequence>
<dbReference type="InterPro" id="IPR017927">
    <property type="entry name" value="FAD-bd_FR_type"/>
</dbReference>
<dbReference type="AlphaFoldDB" id="A0A939TNZ0"/>
<feature type="domain" description="FAD-binding FR-type" evidence="1">
    <location>
        <begin position="15"/>
        <end position="123"/>
    </location>
</feature>
<dbReference type="InterPro" id="IPR039374">
    <property type="entry name" value="SIP_fam"/>
</dbReference>
<accession>A0A939TNZ0</accession>
<evidence type="ECO:0000259" key="1">
    <source>
        <dbReference type="PROSITE" id="PS51384"/>
    </source>
</evidence>
<dbReference type="SUPFAM" id="SSF63380">
    <property type="entry name" value="Riboflavin synthase domain-like"/>
    <property type="match status" value="1"/>
</dbReference>
<dbReference type="RefSeq" id="WP_208240742.1">
    <property type="nucleotide sequence ID" value="NZ_BAAAQU010000001.1"/>
</dbReference>
<dbReference type="Pfam" id="PF04954">
    <property type="entry name" value="SIP"/>
    <property type="match status" value="1"/>
</dbReference>
<proteinExistence type="predicted"/>
<gene>
    <name evidence="2" type="ORF">J4H85_13610</name>
</gene>
<dbReference type="CDD" id="cd06193">
    <property type="entry name" value="siderophore_interacting"/>
    <property type="match status" value="1"/>
</dbReference>
<reference evidence="2" key="1">
    <citation type="submission" date="2021-03" db="EMBL/GenBank/DDBJ databases">
        <title>Leucobacter chromiisoli sp. nov., isolated from chromium-containing soil of chemical plant.</title>
        <authorList>
            <person name="Xu Z."/>
        </authorList>
    </citation>
    <scope>NUCLEOTIDE SEQUENCE</scope>
    <source>
        <strain evidence="2">K 70/01</strain>
    </source>
</reference>
<dbReference type="EMBL" id="JAGFBF010000006">
    <property type="protein sequence ID" value="MBO2991033.1"/>
    <property type="molecule type" value="Genomic_DNA"/>
</dbReference>
<keyword evidence="3" id="KW-1185">Reference proteome</keyword>
<dbReference type="Gene3D" id="2.40.30.10">
    <property type="entry name" value="Translation factors"/>
    <property type="match status" value="1"/>
</dbReference>
<dbReference type="PANTHER" id="PTHR30157">
    <property type="entry name" value="FERRIC REDUCTASE, NADPH-DEPENDENT"/>
    <property type="match status" value="1"/>
</dbReference>
<dbReference type="Gene3D" id="3.40.50.80">
    <property type="entry name" value="Nucleotide-binding domain of ferredoxin-NADP reductase (FNR) module"/>
    <property type="match status" value="1"/>
</dbReference>
<dbReference type="Pfam" id="PF08021">
    <property type="entry name" value="FAD_binding_9"/>
    <property type="match status" value="1"/>
</dbReference>
<evidence type="ECO:0000313" key="3">
    <source>
        <dbReference type="Proteomes" id="UP000668403"/>
    </source>
</evidence>
<dbReference type="InterPro" id="IPR039261">
    <property type="entry name" value="FNR_nucleotide-bd"/>
</dbReference>
<dbReference type="GO" id="GO:0016491">
    <property type="term" value="F:oxidoreductase activity"/>
    <property type="evidence" value="ECO:0007669"/>
    <property type="project" value="InterPro"/>
</dbReference>
<dbReference type="InterPro" id="IPR007037">
    <property type="entry name" value="SIP_rossman_dom"/>
</dbReference>
<dbReference type="InterPro" id="IPR013113">
    <property type="entry name" value="SIP_FAD-bd"/>
</dbReference>
<dbReference type="PANTHER" id="PTHR30157:SF0">
    <property type="entry name" value="NADPH-DEPENDENT FERRIC-CHELATE REDUCTASE"/>
    <property type="match status" value="1"/>
</dbReference>
<protein>
    <submittedName>
        <fullName evidence="2">Siderophore-interacting protein</fullName>
    </submittedName>
</protein>
<dbReference type="Proteomes" id="UP000668403">
    <property type="component" value="Unassembled WGS sequence"/>
</dbReference>